<dbReference type="EMBL" id="CP000031">
    <property type="protein sequence ID" value="AAV95019.1"/>
    <property type="molecule type" value="Genomic_DNA"/>
</dbReference>
<dbReference type="HOGENOM" id="CLU_114544_0_0_5"/>
<protein>
    <submittedName>
        <fullName evidence="2">Uncharacterized protein</fullName>
    </submittedName>
</protein>
<gene>
    <name evidence="2" type="ordered locus">SPO1739</name>
</gene>
<evidence type="ECO:0000313" key="3">
    <source>
        <dbReference type="Proteomes" id="UP000001023"/>
    </source>
</evidence>
<dbReference type="STRING" id="246200.SPO1739"/>
<evidence type="ECO:0000256" key="1">
    <source>
        <dbReference type="SAM" id="Phobius"/>
    </source>
</evidence>
<proteinExistence type="predicted"/>
<keyword evidence="1" id="KW-1133">Transmembrane helix</keyword>
<feature type="transmembrane region" description="Helical" evidence="1">
    <location>
        <begin position="51"/>
        <end position="69"/>
    </location>
</feature>
<keyword evidence="1" id="KW-0472">Membrane</keyword>
<sequence>MAVTLTRGLWVGQGACSTPAQSAMQAQRIKGRHHMQDEVLATIEASAPRRWLALAVLTILGGLLIYVAVVTPPELIWQVFLIVLGALTLWLAQRMFQATAGRVEMTATELRGSDGTVIARIADIEGLDRGVFAFKPSNGFLLRTSVPGERTWQPGLWWRMGRRIGIGGVTPGSQTKFMAEMLSAMMAERDGTLPR</sequence>
<accession>Q5LSM8</accession>
<name>Q5LSM8_RUEPO</name>
<dbReference type="Proteomes" id="UP000001023">
    <property type="component" value="Chromosome"/>
</dbReference>
<reference evidence="2 3" key="2">
    <citation type="journal article" date="2014" name="Stand. Genomic Sci.">
        <title>An updated genome annotation for the model marine bacterium Ruegeria pomeroyi DSS-3.</title>
        <authorList>
            <person name="Rivers A.R."/>
            <person name="Smith C.B."/>
            <person name="Moran M.A."/>
        </authorList>
    </citation>
    <scope>GENOME REANNOTATION</scope>
    <source>
        <strain evidence="3">ATCC 700808 / DSM 15171 / DSS-3</strain>
    </source>
</reference>
<reference evidence="2 3" key="1">
    <citation type="journal article" date="2004" name="Nature">
        <title>Genome sequence of Silicibacter pomeroyi reveals adaptations to the marine environment.</title>
        <authorList>
            <person name="Moran M.A."/>
            <person name="Buchan A."/>
            <person name="Gonzalez J.M."/>
            <person name="Heidelberg J.F."/>
            <person name="Whitman W.B."/>
            <person name="Kiene R.P."/>
            <person name="Henriksen J.R."/>
            <person name="King G.M."/>
            <person name="Belas R."/>
            <person name="Fuqua C."/>
            <person name="Brinkac L."/>
            <person name="Lewis M."/>
            <person name="Johri S."/>
            <person name="Weaver B."/>
            <person name="Pai G."/>
            <person name="Eisen J.A."/>
            <person name="Rahe E."/>
            <person name="Sheldon W.M."/>
            <person name="Ye W."/>
            <person name="Miller T.R."/>
            <person name="Carlton J."/>
            <person name="Rasko D.A."/>
            <person name="Paulsen I.T."/>
            <person name="Ren Q."/>
            <person name="Daugherty S.C."/>
            <person name="Deboy R.T."/>
            <person name="Dodson R.J."/>
            <person name="Durkin A.S."/>
            <person name="Madupu R."/>
            <person name="Nelson W.C."/>
            <person name="Sullivan S.A."/>
            <person name="Rosovitz M.J."/>
            <person name="Haft D.H."/>
            <person name="Selengut J."/>
            <person name="Ward N."/>
        </authorList>
    </citation>
    <scope>NUCLEOTIDE SEQUENCE [LARGE SCALE GENOMIC DNA]</scope>
    <source>
        <strain evidence="3">ATCC 700808 / DSM 15171 / DSS-3</strain>
    </source>
</reference>
<dbReference type="AlphaFoldDB" id="Q5LSM8"/>
<evidence type="ECO:0000313" key="2">
    <source>
        <dbReference type="EMBL" id="AAV95019.1"/>
    </source>
</evidence>
<dbReference type="eggNOG" id="ENOG5032RXY">
    <property type="taxonomic scope" value="Bacteria"/>
</dbReference>
<organism evidence="2 3">
    <name type="scientific">Ruegeria pomeroyi (strain ATCC 700808 / DSM 15171 / DSS-3)</name>
    <name type="common">Silicibacter pomeroyi</name>
    <dbReference type="NCBI Taxonomy" id="246200"/>
    <lineage>
        <taxon>Bacteria</taxon>
        <taxon>Pseudomonadati</taxon>
        <taxon>Pseudomonadota</taxon>
        <taxon>Alphaproteobacteria</taxon>
        <taxon>Rhodobacterales</taxon>
        <taxon>Roseobacteraceae</taxon>
        <taxon>Ruegeria</taxon>
    </lineage>
</organism>
<feature type="transmembrane region" description="Helical" evidence="1">
    <location>
        <begin position="75"/>
        <end position="92"/>
    </location>
</feature>
<keyword evidence="1" id="KW-0812">Transmembrane</keyword>
<keyword evidence="3" id="KW-1185">Reference proteome</keyword>
<dbReference type="KEGG" id="sil:SPO1739"/>
<dbReference type="PaxDb" id="246200-SPO1739"/>